<feature type="compositionally biased region" description="Low complexity" evidence="1">
    <location>
        <begin position="115"/>
        <end position="132"/>
    </location>
</feature>
<name>A0A7C8INI0_9PEZI</name>
<protein>
    <recommendedName>
        <fullName evidence="2">Peroxisome membrane anchor protein Pex14p N-terminal domain-containing protein</fullName>
    </recommendedName>
</protein>
<dbReference type="Proteomes" id="UP000481858">
    <property type="component" value="Unassembled WGS sequence"/>
</dbReference>
<evidence type="ECO:0000256" key="1">
    <source>
        <dbReference type="SAM" id="MobiDB-lite"/>
    </source>
</evidence>
<dbReference type="InterPro" id="IPR006785">
    <property type="entry name" value="Pex14_N"/>
</dbReference>
<evidence type="ECO:0000259" key="2">
    <source>
        <dbReference type="Pfam" id="PF04695"/>
    </source>
</evidence>
<feature type="domain" description="Peroxisome membrane anchor protein Pex14p N-terminal" evidence="2">
    <location>
        <begin position="34"/>
        <end position="77"/>
    </location>
</feature>
<feature type="compositionally biased region" description="Low complexity" evidence="1">
    <location>
        <begin position="18"/>
        <end position="28"/>
    </location>
</feature>
<feature type="region of interest" description="Disordered" evidence="1">
    <location>
        <begin position="1"/>
        <end position="161"/>
    </location>
</feature>
<evidence type="ECO:0000313" key="4">
    <source>
        <dbReference type="Proteomes" id="UP000481858"/>
    </source>
</evidence>
<proteinExistence type="predicted"/>
<evidence type="ECO:0000313" key="3">
    <source>
        <dbReference type="EMBL" id="KAF2965643.1"/>
    </source>
</evidence>
<sequence>MDDSKKPSIPAWQQSNTDADANADAGAAVPEPEKVTIEHARRFLNDESVKAAAPEEKQKFLKSKGLEDNVINQLIEESRKEDQQHPAPAPATEALATSSDDVEHKANPQPETEEAASTPADDSSSTVSSTTDIYSPAASSTADSRPPIITYPEFLTKPQRPPPLITPSRLANIIAVSGGVWALIYSISGLIIKPMADDLNEARSEYYSHVNEKLSQLVEKLEGTASEVPYKNGKPLKSHYQDRAIDDNESVTSDPTELFHRDVGTQTSSPPSISGADASNTSKKPVDVQADKLSAISVSLRELTLMHTQRAESNADLRSAIGEIRDHVDKLAYPVMHDFSTYGGLGYGQSAEADDEFKKTKDAIRSIKGLFLSSRSFPAVVTR</sequence>
<feature type="region of interest" description="Disordered" evidence="1">
    <location>
        <begin position="226"/>
        <end position="286"/>
    </location>
</feature>
<dbReference type="AlphaFoldDB" id="A0A7C8INI0"/>
<gene>
    <name evidence="3" type="ORF">GQX73_g7943</name>
</gene>
<dbReference type="InterPro" id="IPR036388">
    <property type="entry name" value="WH-like_DNA-bd_sf"/>
</dbReference>
<reference evidence="3 4" key="1">
    <citation type="submission" date="2019-12" db="EMBL/GenBank/DDBJ databases">
        <title>Draft genome sequence of the ascomycete Xylaria multiplex DSM 110363.</title>
        <authorList>
            <person name="Buettner E."/>
            <person name="Kellner H."/>
        </authorList>
    </citation>
    <scope>NUCLEOTIDE SEQUENCE [LARGE SCALE GENOMIC DNA]</scope>
    <source>
        <strain evidence="3 4">DSM 110363</strain>
    </source>
</reference>
<organism evidence="3 4">
    <name type="scientific">Xylaria multiplex</name>
    <dbReference type="NCBI Taxonomy" id="323545"/>
    <lineage>
        <taxon>Eukaryota</taxon>
        <taxon>Fungi</taxon>
        <taxon>Dikarya</taxon>
        <taxon>Ascomycota</taxon>
        <taxon>Pezizomycotina</taxon>
        <taxon>Sordariomycetes</taxon>
        <taxon>Xylariomycetidae</taxon>
        <taxon>Xylariales</taxon>
        <taxon>Xylariaceae</taxon>
        <taxon>Xylaria</taxon>
    </lineage>
</organism>
<accession>A0A7C8INI0</accession>
<keyword evidence="4" id="KW-1185">Reference proteome</keyword>
<dbReference type="InParanoid" id="A0A7C8INI0"/>
<dbReference type="OrthoDB" id="441517at2759"/>
<dbReference type="Gene3D" id="1.10.10.10">
    <property type="entry name" value="Winged helix-like DNA-binding domain superfamily/Winged helix DNA-binding domain"/>
    <property type="match status" value="1"/>
</dbReference>
<comment type="caution">
    <text evidence="3">The sequence shown here is derived from an EMBL/GenBank/DDBJ whole genome shotgun (WGS) entry which is preliminary data.</text>
</comment>
<dbReference type="Pfam" id="PF04695">
    <property type="entry name" value="Pex14_N"/>
    <property type="match status" value="1"/>
</dbReference>
<feature type="compositionally biased region" description="Basic and acidic residues" evidence="1">
    <location>
        <begin position="31"/>
        <end position="67"/>
    </location>
</feature>
<dbReference type="EMBL" id="WUBL01000109">
    <property type="protein sequence ID" value="KAF2965643.1"/>
    <property type="molecule type" value="Genomic_DNA"/>
</dbReference>
<feature type="compositionally biased region" description="Polar residues" evidence="1">
    <location>
        <begin position="264"/>
        <end position="283"/>
    </location>
</feature>